<protein>
    <submittedName>
        <fullName evidence="2">RidA family protein</fullName>
    </submittedName>
</protein>
<feature type="region of interest" description="Disordered" evidence="1">
    <location>
        <begin position="1"/>
        <end position="24"/>
    </location>
</feature>
<dbReference type="PANTHER" id="PTHR11803">
    <property type="entry name" value="2-IMINOBUTANOATE/2-IMINOPROPANOATE DEAMINASE RIDA"/>
    <property type="match status" value="1"/>
</dbReference>
<dbReference type="AlphaFoldDB" id="A0A895XM51"/>
<name>A0A895XM51_9ACTN</name>
<reference evidence="2" key="1">
    <citation type="submission" date="2021-02" db="EMBL/GenBank/DDBJ databases">
        <title>Natronoglycomyces albus gen. nov., sp. nov, a haloalkaliphilic actinobacterium from a soda solonchak soil.</title>
        <authorList>
            <person name="Sorokin D.Y."/>
            <person name="Khijniak T.V."/>
            <person name="Zakharycheva A.P."/>
            <person name="Boueva O.V."/>
            <person name="Ariskina E.V."/>
            <person name="Hahnke R.L."/>
            <person name="Bunk B."/>
            <person name="Sproer C."/>
            <person name="Schumann P."/>
            <person name="Evtushenko L.I."/>
            <person name="Kublanov I.V."/>
        </authorList>
    </citation>
    <scope>NUCLEOTIDE SEQUENCE</scope>
    <source>
        <strain evidence="2">DSM 106290</strain>
    </source>
</reference>
<dbReference type="Proteomes" id="UP000662939">
    <property type="component" value="Chromosome"/>
</dbReference>
<proteinExistence type="predicted"/>
<evidence type="ECO:0000313" key="2">
    <source>
        <dbReference type="EMBL" id="QSB04055.1"/>
    </source>
</evidence>
<dbReference type="InterPro" id="IPR006175">
    <property type="entry name" value="YjgF/YER057c/UK114"/>
</dbReference>
<dbReference type="InterPro" id="IPR035959">
    <property type="entry name" value="RutC-like_sf"/>
</dbReference>
<dbReference type="GO" id="GO:0019239">
    <property type="term" value="F:deaminase activity"/>
    <property type="evidence" value="ECO:0007669"/>
    <property type="project" value="TreeGrafter"/>
</dbReference>
<dbReference type="CDD" id="cd00448">
    <property type="entry name" value="YjgF_YER057c_UK114_family"/>
    <property type="match status" value="1"/>
</dbReference>
<dbReference type="SUPFAM" id="SSF55298">
    <property type="entry name" value="YjgF-like"/>
    <property type="match status" value="1"/>
</dbReference>
<evidence type="ECO:0000256" key="1">
    <source>
        <dbReference type="SAM" id="MobiDB-lite"/>
    </source>
</evidence>
<organism evidence="2 3">
    <name type="scientific">Natronoglycomyces albus</name>
    <dbReference type="NCBI Taxonomy" id="2811108"/>
    <lineage>
        <taxon>Bacteria</taxon>
        <taxon>Bacillati</taxon>
        <taxon>Actinomycetota</taxon>
        <taxon>Actinomycetes</taxon>
        <taxon>Glycomycetales</taxon>
        <taxon>Glycomycetaceae</taxon>
        <taxon>Natronoglycomyces</taxon>
    </lineage>
</organism>
<dbReference type="KEGG" id="nav:JQS30_09505"/>
<evidence type="ECO:0000313" key="3">
    <source>
        <dbReference type="Proteomes" id="UP000662939"/>
    </source>
</evidence>
<dbReference type="PANTHER" id="PTHR11803:SF39">
    <property type="entry name" value="2-IMINOBUTANOATE_2-IMINOPROPANOATE DEAMINASE"/>
    <property type="match status" value="1"/>
</dbReference>
<accession>A0A895XM51</accession>
<keyword evidence="3" id="KW-1185">Reference proteome</keyword>
<dbReference type="Pfam" id="PF01042">
    <property type="entry name" value="Ribonuc_L-PSP"/>
    <property type="match status" value="1"/>
</dbReference>
<sequence length="135" mass="14241">MTDKTAIHTTSAPAPAHTFPQGVRKGPLLQVSGQGPVDPATGTYLYPGDVKAQTTRTLDNVLAILNAGGASLDDVIMLRVYLTDRADFAAMNEAYGAFVTAHTSKGTPLPCRTTVMTGLPREEMLVEIDALAVVN</sequence>
<gene>
    <name evidence="2" type="ORF">JQS30_09505</name>
</gene>
<dbReference type="EMBL" id="CP070496">
    <property type="protein sequence ID" value="QSB04055.1"/>
    <property type="molecule type" value="Genomic_DNA"/>
</dbReference>
<dbReference type="Gene3D" id="3.30.1330.40">
    <property type="entry name" value="RutC-like"/>
    <property type="match status" value="1"/>
</dbReference>
<dbReference type="GO" id="GO:0005829">
    <property type="term" value="C:cytosol"/>
    <property type="evidence" value="ECO:0007669"/>
    <property type="project" value="TreeGrafter"/>
</dbReference>
<dbReference type="RefSeq" id="WP_213170054.1">
    <property type="nucleotide sequence ID" value="NZ_CP070496.1"/>
</dbReference>